<dbReference type="EMBL" id="JARKIB010000355">
    <property type="protein sequence ID" value="KAJ7712890.1"/>
    <property type="molecule type" value="Genomic_DNA"/>
</dbReference>
<evidence type="ECO:0000313" key="2">
    <source>
        <dbReference type="Proteomes" id="UP001215598"/>
    </source>
</evidence>
<comment type="caution">
    <text evidence="1">The sequence shown here is derived from an EMBL/GenBank/DDBJ whole genome shotgun (WGS) entry which is preliminary data.</text>
</comment>
<dbReference type="Proteomes" id="UP001215598">
    <property type="component" value="Unassembled WGS sequence"/>
</dbReference>
<gene>
    <name evidence="1" type="ORF">B0H16DRAFT_1743768</name>
</gene>
<keyword evidence="2" id="KW-1185">Reference proteome</keyword>
<evidence type="ECO:0000313" key="1">
    <source>
        <dbReference type="EMBL" id="KAJ7712890.1"/>
    </source>
</evidence>
<accession>A0AAD7H640</accession>
<sequence length="110" mass="12011">MSCHIGQYVATCDLCCCTKALRKLPISKLHLTEIPEERWSTLLVDFVVELPEAHSTNGAPSMRMLSPAASRLALSVSYTANEDPAGAFICFKRRALYHPATSKPSTVSSL</sequence>
<reference evidence="1" key="1">
    <citation type="submission" date="2023-03" db="EMBL/GenBank/DDBJ databases">
        <title>Massive genome expansion in bonnet fungi (Mycena s.s.) driven by repeated elements and novel gene families across ecological guilds.</title>
        <authorList>
            <consortium name="Lawrence Berkeley National Laboratory"/>
            <person name="Harder C.B."/>
            <person name="Miyauchi S."/>
            <person name="Viragh M."/>
            <person name="Kuo A."/>
            <person name="Thoen E."/>
            <person name="Andreopoulos B."/>
            <person name="Lu D."/>
            <person name="Skrede I."/>
            <person name="Drula E."/>
            <person name="Henrissat B."/>
            <person name="Morin E."/>
            <person name="Kohler A."/>
            <person name="Barry K."/>
            <person name="LaButti K."/>
            <person name="Morin E."/>
            <person name="Salamov A."/>
            <person name="Lipzen A."/>
            <person name="Mereny Z."/>
            <person name="Hegedus B."/>
            <person name="Baldrian P."/>
            <person name="Stursova M."/>
            <person name="Weitz H."/>
            <person name="Taylor A."/>
            <person name="Grigoriev I.V."/>
            <person name="Nagy L.G."/>
            <person name="Martin F."/>
            <person name="Kauserud H."/>
        </authorList>
    </citation>
    <scope>NUCLEOTIDE SEQUENCE</scope>
    <source>
        <strain evidence="1">CBHHK182m</strain>
    </source>
</reference>
<proteinExistence type="predicted"/>
<dbReference type="AlphaFoldDB" id="A0AAD7H640"/>
<organism evidence="1 2">
    <name type="scientific">Mycena metata</name>
    <dbReference type="NCBI Taxonomy" id="1033252"/>
    <lineage>
        <taxon>Eukaryota</taxon>
        <taxon>Fungi</taxon>
        <taxon>Dikarya</taxon>
        <taxon>Basidiomycota</taxon>
        <taxon>Agaricomycotina</taxon>
        <taxon>Agaricomycetes</taxon>
        <taxon>Agaricomycetidae</taxon>
        <taxon>Agaricales</taxon>
        <taxon>Marasmiineae</taxon>
        <taxon>Mycenaceae</taxon>
        <taxon>Mycena</taxon>
    </lineage>
</organism>
<name>A0AAD7H640_9AGAR</name>
<protein>
    <submittedName>
        <fullName evidence="1">Uncharacterized protein</fullName>
    </submittedName>
</protein>